<dbReference type="EMBL" id="QGKV02000832">
    <property type="protein sequence ID" value="KAF3549754.1"/>
    <property type="molecule type" value="Genomic_DNA"/>
</dbReference>
<name>A0ABQ7CD05_BRACR</name>
<keyword evidence="3" id="KW-1185">Reference proteome</keyword>
<dbReference type="InterPro" id="IPR006527">
    <property type="entry name" value="F-box-assoc_dom_typ1"/>
</dbReference>
<evidence type="ECO:0000259" key="1">
    <source>
        <dbReference type="Pfam" id="PF07734"/>
    </source>
</evidence>
<accession>A0ABQ7CD05</accession>
<evidence type="ECO:0000313" key="3">
    <source>
        <dbReference type="Proteomes" id="UP000266723"/>
    </source>
</evidence>
<dbReference type="Proteomes" id="UP000266723">
    <property type="component" value="Unassembled WGS sequence"/>
</dbReference>
<protein>
    <recommendedName>
        <fullName evidence="1">F-box associated beta-propeller type 1 domain-containing protein</fullName>
    </recommendedName>
</protein>
<proteinExistence type="predicted"/>
<reference evidence="2 3" key="1">
    <citation type="journal article" date="2020" name="BMC Genomics">
        <title>Intraspecific diversification of the crop wild relative Brassica cretica Lam. using demographic model selection.</title>
        <authorList>
            <person name="Kioukis A."/>
            <person name="Michalopoulou V.A."/>
            <person name="Briers L."/>
            <person name="Pirintsos S."/>
            <person name="Studholme D.J."/>
            <person name="Pavlidis P."/>
            <person name="Sarris P.F."/>
        </authorList>
    </citation>
    <scope>NUCLEOTIDE SEQUENCE [LARGE SCALE GENOMIC DNA]</scope>
    <source>
        <strain evidence="3">cv. PFS-1207/04</strain>
    </source>
</reference>
<evidence type="ECO:0000313" key="2">
    <source>
        <dbReference type="EMBL" id="KAF3549754.1"/>
    </source>
</evidence>
<feature type="domain" description="F-box associated beta-propeller type 1" evidence="1">
    <location>
        <begin position="1"/>
        <end position="96"/>
    </location>
</feature>
<comment type="caution">
    <text evidence="2">The sequence shown here is derived from an EMBL/GenBank/DDBJ whole genome shotgun (WGS) entry which is preliminary data.</text>
</comment>
<gene>
    <name evidence="2" type="ORF">DY000_02004809</name>
</gene>
<sequence length="105" mass="12077">MLYDYRICSLDINLNVASPAIEFKSPLGLFLKDSQQVDINEIFHCDGLLLCSIKDDTRLIIWNLCLGETRWIETTPTDNENFYYGSFALGYQNNNKSLCTHQATF</sequence>
<organism evidence="2 3">
    <name type="scientific">Brassica cretica</name>
    <name type="common">Mustard</name>
    <dbReference type="NCBI Taxonomy" id="69181"/>
    <lineage>
        <taxon>Eukaryota</taxon>
        <taxon>Viridiplantae</taxon>
        <taxon>Streptophyta</taxon>
        <taxon>Embryophyta</taxon>
        <taxon>Tracheophyta</taxon>
        <taxon>Spermatophyta</taxon>
        <taxon>Magnoliopsida</taxon>
        <taxon>eudicotyledons</taxon>
        <taxon>Gunneridae</taxon>
        <taxon>Pentapetalae</taxon>
        <taxon>rosids</taxon>
        <taxon>malvids</taxon>
        <taxon>Brassicales</taxon>
        <taxon>Brassicaceae</taxon>
        <taxon>Brassiceae</taxon>
        <taxon>Brassica</taxon>
    </lineage>
</organism>
<dbReference type="Pfam" id="PF07734">
    <property type="entry name" value="FBA_1"/>
    <property type="match status" value="1"/>
</dbReference>